<keyword evidence="5 10" id="KW-0440">LIM domain</keyword>
<evidence type="ECO:0000259" key="13">
    <source>
        <dbReference type="PROSITE" id="PS50023"/>
    </source>
</evidence>
<name>A0A6F9DKC4_9ASCI</name>
<dbReference type="GO" id="GO:0000981">
    <property type="term" value="F:DNA-binding transcription factor activity, RNA polymerase II-specific"/>
    <property type="evidence" value="ECO:0007669"/>
    <property type="project" value="InterPro"/>
</dbReference>
<dbReference type="CDD" id="cd00086">
    <property type="entry name" value="homeodomain"/>
    <property type="match status" value="1"/>
</dbReference>
<dbReference type="PANTHER" id="PTHR24208:SF105">
    <property type="entry name" value="DLIM1"/>
    <property type="match status" value="1"/>
</dbReference>
<evidence type="ECO:0000256" key="2">
    <source>
        <dbReference type="ARBA" id="ARBA00022723"/>
    </source>
</evidence>
<dbReference type="Gene3D" id="2.10.110.10">
    <property type="entry name" value="Cysteine Rich Protein"/>
    <property type="match status" value="2"/>
</dbReference>
<evidence type="ECO:0000256" key="9">
    <source>
        <dbReference type="PROSITE-ProRule" id="PRU00108"/>
    </source>
</evidence>
<evidence type="ECO:0000256" key="5">
    <source>
        <dbReference type="ARBA" id="ARBA00023038"/>
    </source>
</evidence>
<feature type="region of interest" description="Disordered" evidence="12">
    <location>
        <begin position="169"/>
        <end position="207"/>
    </location>
</feature>
<evidence type="ECO:0000256" key="7">
    <source>
        <dbReference type="ARBA" id="ARBA00023155"/>
    </source>
</evidence>
<dbReference type="GO" id="GO:0005634">
    <property type="term" value="C:nucleus"/>
    <property type="evidence" value="ECO:0007669"/>
    <property type="project" value="UniProtKB-SubCell"/>
</dbReference>
<dbReference type="SMART" id="SM00132">
    <property type="entry name" value="LIM"/>
    <property type="match status" value="2"/>
</dbReference>
<sequence length="394" mass="44328">MAAPNCSCCGETILDQHILQLDNKVFHEECVKCRDCQCQLREKCYTRDGWLFCSEDFTRRYGSKCAGCLLPIFATDPVHTFRPHTDTTTVYHVDCFACFACGRKLLPGNEVYFSSDNKALCSDDYLKGNFQQPENFSPSHNDESSVVTMPCVDDNDVKEALDGTGYDWVTGDSEANTPKAESVDSSLSSGDSTALPVCVPPTKRRGPRTTIKAKQLDALKAAFAATPKPTRHIREQLARDTGLSMRVIQVWFQNRRSKERRMKQLNVFGNRRHFFERNGPVRMRDTPKVDHLINSLYQQENVQFAPNHNSASGIPPQNEGNYLFPGTMLSAEVGQSEWGPEQVAQHSAMGCFVPPQNFQNKLPQSKGYFIMATSPNGKPQIPDDVSDMQYWARE</sequence>
<evidence type="ECO:0000256" key="11">
    <source>
        <dbReference type="RuleBase" id="RU000682"/>
    </source>
</evidence>
<keyword evidence="7 9" id="KW-0371">Homeobox</keyword>
<evidence type="ECO:0000256" key="8">
    <source>
        <dbReference type="ARBA" id="ARBA00023242"/>
    </source>
</evidence>
<protein>
    <submittedName>
        <fullName evidence="15">LIM/homeobox protein Lhx5</fullName>
    </submittedName>
</protein>
<dbReference type="InterPro" id="IPR001356">
    <property type="entry name" value="HD"/>
</dbReference>
<dbReference type="PROSITE" id="PS50023">
    <property type="entry name" value="LIM_DOMAIN_2"/>
    <property type="match status" value="2"/>
</dbReference>
<dbReference type="PROSITE" id="PS00027">
    <property type="entry name" value="HOMEOBOX_1"/>
    <property type="match status" value="1"/>
</dbReference>
<keyword evidence="6 9" id="KW-0238">DNA-binding</keyword>
<keyword evidence="2 10" id="KW-0479">Metal-binding</keyword>
<dbReference type="InterPro" id="IPR009057">
    <property type="entry name" value="Homeodomain-like_sf"/>
</dbReference>
<keyword evidence="3" id="KW-0677">Repeat</keyword>
<dbReference type="PANTHER" id="PTHR24208">
    <property type="entry name" value="LIM/HOMEOBOX PROTEIN LHX"/>
    <property type="match status" value="1"/>
</dbReference>
<dbReference type="InterPro" id="IPR017970">
    <property type="entry name" value="Homeobox_CS"/>
</dbReference>
<dbReference type="GO" id="GO:0030182">
    <property type="term" value="P:neuron differentiation"/>
    <property type="evidence" value="ECO:0007669"/>
    <property type="project" value="TreeGrafter"/>
</dbReference>
<dbReference type="InterPro" id="IPR050453">
    <property type="entry name" value="LIM_Homeobox_TF"/>
</dbReference>
<feature type="compositionally biased region" description="Low complexity" evidence="12">
    <location>
        <begin position="183"/>
        <end position="192"/>
    </location>
</feature>
<keyword evidence="8 9" id="KW-0539">Nucleus</keyword>
<dbReference type="SUPFAM" id="SSF46689">
    <property type="entry name" value="Homeodomain-like"/>
    <property type="match status" value="1"/>
</dbReference>
<evidence type="ECO:0000256" key="3">
    <source>
        <dbReference type="ARBA" id="ARBA00022737"/>
    </source>
</evidence>
<feature type="domain" description="Homeobox" evidence="14">
    <location>
        <begin position="202"/>
        <end position="262"/>
    </location>
</feature>
<dbReference type="InterPro" id="IPR001781">
    <property type="entry name" value="Znf_LIM"/>
</dbReference>
<dbReference type="Pfam" id="PF00046">
    <property type="entry name" value="Homeodomain"/>
    <property type="match status" value="1"/>
</dbReference>
<evidence type="ECO:0000256" key="12">
    <source>
        <dbReference type="SAM" id="MobiDB-lite"/>
    </source>
</evidence>
<dbReference type="EMBL" id="LR787564">
    <property type="protein sequence ID" value="CAB3263426.1"/>
    <property type="molecule type" value="mRNA"/>
</dbReference>
<dbReference type="Pfam" id="PF00412">
    <property type="entry name" value="LIM"/>
    <property type="match status" value="2"/>
</dbReference>
<dbReference type="PROSITE" id="PS50071">
    <property type="entry name" value="HOMEOBOX_2"/>
    <property type="match status" value="1"/>
</dbReference>
<dbReference type="FunFam" id="1.10.10.60:FF:000075">
    <property type="entry name" value="LIM/homeobox protein Lhx1"/>
    <property type="match status" value="1"/>
</dbReference>
<evidence type="ECO:0000259" key="14">
    <source>
        <dbReference type="PROSITE" id="PS50071"/>
    </source>
</evidence>
<comment type="subcellular location">
    <subcellularLocation>
        <location evidence="1 9 11">Nucleus</location>
    </subcellularLocation>
</comment>
<dbReference type="PROSITE" id="PS00478">
    <property type="entry name" value="LIM_DOMAIN_1"/>
    <property type="match status" value="1"/>
</dbReference>
<feature type="domain" description="LIM zinc-binding" evidence="13">
    <location>
        <begin position="64"/>
        <end position="131"/>
    </location>
</feature>
<feature type="DNA-binding region" description="Homeobox" evidence="9">
    <location>
        <begin position="204"/>
        <end position="263"/>
    </location>
</feature>
<gene>
    <name evidence="15" type="primary">Lhx5</name>
</gene>
<evidence type="ECO:0000256" key="1">
    <source>
        <dbReference type="ARBA" id="ARBA00004123"/>
    </source>
</evidence>
<reference evidence="15" key="1">
    <citation type="submission" date="2020-04" db="EMBL/GenBank/DDBJ databases">
        <authorList>
            <person name="Neveu A P."/>
        </authorList>
    </citation>
    <scope>NUCLEOTIDE SEQUENCE</scope>
    <source>
        <tissue evidence="15">Whole embryo</tissue>
    </source>
</reference>
<evidence type="ECO:0000256" key="6">
    <source>
        <dbReference type="ARBA" id="ARBA00023125"/>
    </source>
</evidence>
<dbReference type="AlphaFoldDB" id="A0A6F9DKC4"/>
<keyword evidence="4 10" id="KW-0862">Zinc</keyword>
<feature type="domain" description="LIM zinc-binding" evidence="13">
    <location>
        <begin position="4"/>
        <end position="63"/>
    </location>
</feature>
<proteinExistence type="evidence at transcript level"/>
<organism evidence="15">
    <name type="scientific">Phallusia mammillata</name>
    <dbReference type="NCBI Taxonomy" id="59560"/>
    <lineage>
        <taxon>Eukaryota</taxon>
        <taxon>Metazoa</taxon>
        <taxon>Chordata</taxon>
        <taxon>Tunicata</taxon>
        <taxon>Ascidiacea</taxon>
        <taxon>Phlebobranchia</taxon>
        <taxon>Ascidiidae</taxon>
        <taxon>Phallusia</taxon>
    </lineage>
</organism>
<dbReference type="GO" id="GO:0046872">
    <property type="term" value="F:metal ion binding"/>
    <property type="evidence" value="ECO:0007669"/>
    <property type="project" value="UniProtKB-KW"/>
</dbReference>
<evidence type="ECO:0000256" key="4">
    <source>
        <dbReference type="ARBA" id="ARBA00022833"/>
    </source>
</evidence>
<dbReference type="SUPFAM" id="SSF57716">
    <property type="entry name" value="Glucocorticoid receptor-like (DNA-binding domain)"/>
    <property type="match status" value="1"/>
</dbReference>
<dbReference type="GO" id="GO:0000977">
    <property type="term" value="F:RNA polymerase II transcription regulatory region sequence-specific DNA binding"/>
    <property type="evidence" value="ECO:0007669"/>
    <property type="project" value="TreeGrafter"/>
</dbReference>
<accession>A0A6F9DKC4</accession>
<dbReference type="SMART" id="SM00389">
    <property type="entry name" value="HOX"/>
    <property type="match status" value="1"/>
</dbReference>
<evidence type="ECO:0000313" key="15">
    <source>
        <dbReference type="EMBL" id="CAB3263426.1"/>
    </source>
</evidence>
<evidence type="ECO:0000256" key="10">
    <source>
        <dbReference type="PROSITE-ProRule" id="PRU00125"/>
    </source>
</evidence>
<dbReference type="Gene3D" id="1.10.10.60">
    <property type="entry name" value="Homeodomain-like"/>
    <property type="match status" value="1"/>
</dbReference>